<keyword evidence="2" id="KW-1185">Reference proteome</keyword>
<protein>
    <submittedName>
        <fullName evidence="1">Uncharacterized protein</fullName>
    </submittedName>
</protein>
<proteinExistence type="predicted"/>
<accession>A0A7R8UFX6</accession>
<dbReference type="InParanoid" id="A0A7R8UFX6"/>
<dbReference type="AlphaFoldDB" id="A0A7R8UFX6"/>
<dbReference type="OrthoDB" id="1607513at2759"/>
<name>A0A7R8UFX6_HERIL</name>
<evidence type="ECO:0000313" key="1">
    <source>
        <dbReference type="EMBL" id="CAD7080128.1"/>
    </source>
</evidence>
<evidence type="ECO:0000313" key="2">
    <source>
        <dbReference type="Proteomes" id="UP000594454"/>
    </source>
</evidence>
<dbReference type="EMBL" id="LR899009">
    <property type="protein sequence ID" value="CAD7080128.1"/>
    <property type="molecule type" value="Genomic_DNA"/>
</dbReference>
<gene>
    <name evidence="1" type="ORF">HERILL_LOCUS3301</name>
</gene>
<sequence>MQFLNVYINFIPQQQNDQRLKQFLFKTVCISDSINLDIFEGINMTKCSGAVTNYEEDIISNFCTAHGISTVPCFATVIQECLQLAFKMPHVECVCEEVQKYLKANEPTTCQVSGSSFYVCCY</sequence>
<reference evidence="1 2" key="1">
    <citation type="submission" date="2020-11" db="EMBL/GenBank/DDBJ databases">
        <authorList>
            <person name="Wallbank WR R."/>
            <person name="Pardo Diaz C."/>
            <person name="Kozak K."/>
            <person name="Martin S."/>
            <person name="Jiggins C."/>
            <person name="Moest M."/>
            <person name="Warren A I."/>
            <person name="Generalovic N T."/>
            <person name="Byers J.R.P. K."/>
            <person name="Montejo-Kovacevich G."/>
            <person name="Yen C E."/>
        </authorList>
    </citation>
    <scope>NUCLEOTIDE SEQUENCE [LARGE SCALE GENOMIC DNA]</scope>
</reference>
<organism evidence="1 2">
    <name type="scientific">Hermetia illucens</name>
    <name type="common">Black soldier fly</name>
    <dbReference type="NCBI Taxonomy" id="343691"/>
    <lineage>
        <taxon>Eukaryota</taxon>
        <taxon>Metazoa</taxon>
        <taxon>Ecdysozoa</taxon>
        <taxon>Arthropoda</taxon>
        <taxon>Hexapoda</taxon>
        <taxon>Insecta</taxon>
        <taxon>Pterygota</taxon>
        <taxon>Neoptera</taxon>
        <taxon>Endopterygota</taxon>
        <taxon>Diptera</taxon>
        <taxon>Brachycera</taxon>
        <taxon>Stratiomyomorpha</taxon>
        <taxon>Stratiomyidae</taxon>
        <taxon>Hermetiinae</taxon>
        <taxon>Hermetia</taxon>
    </lineage>
</organism>
<dbReference type="Proteomes" id="UP000594454">
    <property type="component" value="Chromosome 1"/>
</dbReference>